<protein>
    <submittedName>
        <fullName evidence="2">Uncharacterized protein</fullName>
    </submittedName>
</protein>
<name>A0A2N1MA56_9GLOM</name>
<feature type="compositionally biased region" description="Polar residues" evidence="1">
    <location>
        <begin position="1"/>
        <end position="13"/>
    </location>
</feature>
<feature type="compositionally biased region" description="Polar residues" evidence="1">
    <location>
        <begin position="45"/>
        <end position="67"/>
    </location>
</feature>
<dbReference type="EMBL" id="LLXL01003543">
    <property type="protein sequence ID" value="PKK58518.1"/>
    <property type="molecule type" value="Genomic_DNA"/>
</dbReference>
<feature type="compositionally biased region" description="Acidic residues" evidence="1">
    <location>
        <begin position="19"/>
        <end position="29"/>
    </location>
</feature>
<dbReference type="VEuPathDB" id="FungiDB:FUN_019259"/>
<dbReference type="AlphaFoldDB" id="A0A2N1MA56"/>
<reference evidence="2 3" key="1">
    <citation type="submission" date="2016-04" db="EMBL/GenBank/DDBJ databases">
        <title>Genome analyses suggest a sexual origin of heterokaryosis in a supposedly ancient asexual fungus.</title>
        <authorList>
            <person name="Ropars J."/>
            <person name="Sedzielewska K."/>
            <person name="Noel J."/>
            <person name="Charron P."/>
            <person name="Farinelli L."/>
            <person name="Marton T."/>
            <person name="Kruger M."/>
            <person name="Pelin A."/>
            <person name="Brachmann A."/>
            <person name="Corradi N."/>
        </authorList>
    </citation>
    <scope>NUCLEOTIDE SEQUENCE [LARGE SCALE GENOMIC DNA]</scope>
    <source>
        <strain evidence="2 3">C2</strain>
    </source>
</reference>
<comment type="caution">
    <text evidence="2">The sequence shown here is derived from an EMBL/GenBank/DDBJ whole genome shotgun (WGS) entry which is preliminary data.</text>
</comment>
<evidence type="ECO:0000256" key="1">
    <source>
        <dbReference type="SAM" id="MobiDB-lite"/>
    </source>
</evidence>
<sequence length="97" mass="10587">MENQGSVNPTSTIDYDLLVYDDDDDDDDGGGGGGGEKSTERATEGPNQESNLSDNMEGIINTSTQSRDIYEVQPGRNRALKPLALHILKHLPEDILR</sequence>
<evidence type="ECO:0000313" key="2">
    <source>
        <dbReference type="EMBL" id="PKK58518.1"/>
    </source>
</evidence>
<reference evidence="2 3" key="2">
    <citation type="submission" date="2017-10" db="EMBL/GenBank/DDBJ databases">
        <title>Extensive intraspecific genome diversity in a model arbuscular mycorrhizal fungus.</title>
        <authorList>
            <person name="Chen E.C.H."/>
            <person name="Morin E."/>
            <person name="Baudet D."/>
            <person name="Noel J."/>
            <person name="Ndikumana S."/>
            <person name="Charron P."/>
            <person name="St-Onge C."/>
            <person name="Giorgi J."/>
            <person name="Grigoriev I.V."/>
            <person name="Roux C."/>
            <person name="Martin F.M."/>
            <person name="Corradi N."/>
        </authorList>
    </citation>
    <scope>NUCLEOTIDE SEQUENCE [LARGE SCALE GENOMIC DNA]</scope>
    <source>
        <strain evidence="2 3">C2</strain>
    </source>
</reference>
<proteinExistence type="predicted"/>
<dbReference type="Proteomes" id="UP000233469">
    <property type="component" value="Unassembled WGS sequence"/>
</dbReference>
<evidence type="ECO:0000313" key="3">
    <source>
        <dbReference type="Proteomes" id="UP000233469"/>
    </source>
</evidence>
<organism evidence="2 3">
    <name type="scientific">Rhizophagus irregularis</name>
    <dbReference type="NCBI Taxonomy" id="588596"/>
    <lineage>
        <taxon>Eukaryota</taxon>
        <taxon>Fungi</taxon>
        <taxon>Fungi incertae sedis</taxon>
        <taxon>Mucoromycota</taxon>
        <taxon>Glomeromycotina</taxon>
        <taxon>Glomeromycetes</taxon>
        <taxon>Glomerales</taxon>
        <taxon>Glomeraceae</taxon>
        <taxon>Rhizophagus</taxon>
    </lineage>
</organism>
<accession>A0A2N1MA56</accession>
<feature type="region of interest" description="Disordered" evidence="1">
    <location>
        <begin position="1"/>
        <end position="67"/>
    </location>
</feature>
<gene>
    <name evidence="2" type="ORF">RhiirC2_763370</name>
</gene>
<feature type="non-terminal residue" evidence="2">
    <location>
        <position position="97"/>
    </location>
</feature>